<dbReference type="RefSeq" id="WP_145309610.1">
    <property type="nucleotide sequence ID" value="NZ_CP037452.1"/>
</dbReference>
<proteinExistence type="predicted"/>
<reference evidence="1 2" key="1">
    <citation type="submission" date="2019-03" db="EMBL/GenBank/DDBJ databases">
        <title>Deep-cultivation of Planctomycetes and their phenomic and genomic characterization uncovers novel biology.</title>
        <authorList>
            <person name="Wiegand S."/>
            <person name="Jogler M."/>
            <person name="Boedeker C."/>
            <person name="Pinto D."/>
            <person name="Vollmers J."/>
            <person name="Rivas-Marin E."/>
            <person name="Kohn T."/>
            <person name="Peeters S.H."/>
            <person name="Heuer A."/>
            <person name="Rast P."/>
            <person name="Oberbeckmann S."/>
            <person name="Bunk B."/>
            <person name="Jeske O."/>
            <person name="Meyerdierks A."/>
            <person name="Storesund J.E."/>
            <person name="Kallscheuer N."/>
            <person name="Luecker S."/>
            <person name="Lage O.M."/>
            <person name="Pohl T."/>
            <person name="Merkel B.J."/>
            <person name="Hornburger P."/>
            <person name="Mueller R.-W."/>
            <person name="Bruemmer F."/>
            <person name="Labrenz M."/>
            <person name="Spormann A.M."/>
            <person name="Op den Camp H."/>
            <person name="Overmann J."/>
            <person name="Amann R."/>
            <person name="Jetten M.S.M."/>
            <person name="Mascher T."/>
            <person name="Medema M.H."/>
            <person name="Devos D.P."/>
            <person name="Kaster A.-K."/>
            <person name="Ovreas L."/>
            <person name="Rohde M."/>
            <person name="Galperin M.Y."/>
            <person name="Jogler C."/>
        </authorList>
    </citation>
    <scope>NUCLEOTIDE SEQUENCE [LARGE SCALE GENOMIC DNA]</scope>
    <source>
        <strain evidence="1 2">Enr17</strain>
    </source>
</reference>
<dbReference type="Proteomes" id="UP000318313">
    <property type="component" value="Chromosome"/>
</dbReference>
<dbReference type="EMBL" id="CP037452">
    <property type="protein sequence ID" value="QDV50829.1"/>
    <property type="molecule type" value="Genomic_DNA"/>
</dbReference>
<gene>
    <name evidence="1" type="ORF">Enr17x_28740</name>
</gene>
<dbReference type="AlphaFoldDB" id="A0A518ICR5"/>
<dbReference type="KEGG" id="gfm:Enr17x_28740"/>
<evidence type="ECO:0000313" key="2">
    <source>
        <dbReference type="Proteomes" id="UP000318313"/>
    </source>
</evidence>
<keyword evidence="2" id="KW-1185">Reference proteome</keyword>
<protein>
    <submittedName>
        <fullName evidence="1">Uncharacterized protein</fullName>
    </submittedName>
</protein>
<name>A0A518ICR5_9PLAN</name>
<evidence type="ECO:0000313" key="1">
    <source>
        <dbReference type="EMBL" id="QDV50829.1"/>
    </source>
</evidence>
<sequence length="194" mass="22239">MGIHERLSRKIDDFLDNQAKEKTQVDPDIKRKQDEMKTAKNWASDYEHITSTFDEEVNGIISALRLIKKDSKVKYGRGYNPIHEGYTATTYDDCMHARFDYVATRGKYGGGGGKAHLEISFEIGQKRTLTRKNIVVLGLSWRLSYKPELLWGLFHDPSTKEFSIENHVPPAAINWLEERAEKAASELSSNGYIW</sequence>
<accession>A0A518ICR5</accession>
<organism evidence="1 2">
    <name type="scientific">Gimesia fumaroli</name>
    <dbReference type="NCBI Taxonomy" id="2527976"/>
    <lineage>
        <taxon>Bacteria</taxon>
        <taxon>Pseudomonadati</taxon>
        <taxon>Planctomycetota</taxon>
        <taxon>Planctomycetia</taxon>
        <taxon>Planctomycetales</taxon>
        <taxon>Planctomycetaceae</taxon>
        <taxon>Gimesia</taxon>
    </lineage>
</organism>